<dbReference type="Pfam" id="PF04479">
    <property type="entry name" value="RTA1"/>
    <property type="match status" value="1"/>
</dbReference>
<protein>
    <submittedName>
        <fullName evidence="7">RTA1 like protein-domain-containing protein</fullName>
    </submittedName>
</protein>
<dbReference type="PANTHER" id="PTHR31465">
    <property type="entry name" value="PROTEIN RTA1-RELATED"/>
    <property type="match status" value="1"/>
</dbReference>
<dbReference type="GO" id="GO:0005886">
    <property type="term" value="C:plasma membrane"/>
    <property type="evidence" value="ECO:0007669"/>
    <property type="project" value="TreeGrafter"/>
</dbReference>
<dbReference type="InterPro" id="IPR007568">
    <property type="entry name" value="RTA1"/>
</dbReference>
<feature type="transmembrane region" description="Helical" evidence="6">
    <location>
        <begin position="262"/>
        <end position="282"/>
    </location>
</feature>
<dbReference type="EMBL" id="JAWWNJ010000069">
    <property type="protein sequence ID" value="KAK7008085.1"/>
    <property type="molecule type" value="Genomic_DNA"/>
</dbReference>
<feature type="transmembrane region" description="Helical" evidence="6">
    <location>
        <begin position="94"/>
        <end position="118"/>
    </location>
</feature>
<dbReference type="PANTHER" id="PTHR31465:SF9">
    <property type="entry name" value="SPHINGOID LONG-CHAIN BASE TRANSPORTER RSB1"/>
    <property type="match status" value="1"/>
</dbReference>
<comment type="subcellular location">
    <subcellularLocation>
        <location evidence="1">Membrane</location>
        <topology evidence="1">Multi-pass membrane protein</topology>
    </subcellularLocation>
</comment>
<feature type="transmembrane region" description="Helical" evidence="6">
    <location>
        <begin position="138"/>
        <end position="163"/>
    </location>
</feature>
<evidence type="ECO:0000256" key="5">
    <source>
        <dbReference type="SAM" id="MobiDB-lite"/>
    </source>
</evidence>
<feature type="transmembrane region" description="Helical" evidence="6">
    <location>
        <begin position="38"/>
        <end position="56"/>
    </location>
</feature>
<comment type="caution">
    <text evidence="7">The sequence shown here is derived from an EMBL/GenBank/DDBJ whole genome shotgun (WGS) entry which is preliminary data.</text>
</comment>
<evidence type="ECO:0000256" key="1">
    <source>
        <dbReference type="ARBA" id="ARBA00004141"/>
    </source>
</evidence>
<evidence type="ECO:0000313" key="8">
    <source>
        <dbReference type="Proteomes" id="UP001362999"/>
    </source>
</evidence>
<evidence type="ECO:0000256" key="2">
    <source>
        <dbReference type="ARBA" id="ARBA00022692"/>
    </source>
</evidence>
<sequence length="315" mass="34555">MSSSFINTLSRYTVREDSPTEDPPIADDSQYGYVPQESVAILFLVLFGISTLVHAGQAVHFRLWWLLPTAMLCGVGEIIGWTGRLYSSYSPNEFAPFAAQTCATIVSPTPLLAASFLIMERVVQRLGASYSRLTPKRYLILFLPCDLIALVVQGVGGGLASAAKTLDGANQGADIMLYGIAFQFAVIIIFTILAMDFLQRYIRDKPVRRVIDADSVRGDLTLRLKIMLGALAFSTTVLVVRSIYRLIELSDGWTGRIIRTEVYFNVLDGAMITLAIFTLNFIHPGIFLMPTLSEKGSEGLTNSAHSAMELVPVSD</sequence>
<proteinExistence type="predicted"/>
<organism evidence="7 8">
    <name type="scientific">Favolaschia claudopus</name>
    <dbReference type="NCBI Taxonomy" id="2862362"/>
    <lineage>
        <taxon>Eukaryota</taxon>
        <taxon>Fungi</taxon>
        <taxon>Dikarya</taxon>
        <taxon>Basidiomycota</taxon>
        <taxon>Agaricomycotina</taxon>
        <taxon>Agaricomycetes</taxon>
        <taxon>Agaricomycetidae</taxon>
        <taxon>Agaricales</taxon>
        <taxon>Marasmiineae</taxon>
        <taxon>Mycenaceae</taxon>
        <taxon>Favolaschia</taxon>
    </lineage>
</organism>
<reference evidence="7 8" key="1">
    <citation type="journal article" date="2024" name="J Genomics">
        <title>Draft genome sequencing and assembly of Favolaschia claudopus CIRM-BRFM 2984 isolated from oak limbs.</title>
        <authorList>
            <person name="Navarro D."/>
            <person name="Drula E."/>
            <person name="Chaduli D."/>
            <person name="Cazenave R."/>
            <person name="Ahrendt S."/>
            <person name="Wang J."/>
            <person name="Lipzen A."/>
            <person name="Daum C."/>
            <person name="Barry K."/>
            <person name="Grigoriev I.V."/>
            <person name="Favel A."/>
            <person name="Rosso M.N."/>
            <person name="Martin F."/>
        </authorList>
    </citation>
    <scope>NUCLEOTIDE SEQUENCE [LARGE SCALE GENOMIC DNA]</scope>
    <source>
        <strain evidence="7 8">CIRM-BRFM 2984</strain>
    </source>
</reference>
<feature type="compositionally biased region" description="Polar residues" evidence="5">
    <location>
        <begin position="1"/>
        <end position="11"/>
    </location>
</feature>
<dbReference type="GO" id="GO:0000324">
    <property type="term" value="C:fungal-type vacuole"/>
    <property type="evidence" value="ECO:0007669"/>
    <property type="project" value="TreeGrafter"/>
</dbReference>
<evidence type="ECO:0000256" key="3">
    <source>
        <dbReference type="ARBA" id="ARBA00022989"/>
    </source>
</evidence>
<dbReference type="Proteomes" id="UP001362999">
    <property type="component" value="Unassembled WGS sequence"/>
</dbReference>
<gene>
    <name evidence="7" type="ORF">R3P38DRAFT_3027337</name>
</gene>
<keyword evidence="8" id="KW-1185">Reference proteome</keyword>
<feature type="region of interest" description="Disordered" evidence="5">
    <location>
        <begin position="1"/>
        <end position="28"/>
    </location>
</feature>
<keyword evidence="2 6" id="KW-0812">Transmembrane</keyword>
<feature type="transmembrane region" description="Helical" evidence="6">
    <location>
        <begin position="63"/>
        <end position="82"/>
    </location>
</feature>
<name>A0AAW0AHD0_9AGAR</name>
<dbReference type="AlphaFoldDB" id="A0AAW0AHD0"/>
<feature type="transmembrane region" description="Helical" evidence="6">
    <location>
        <begin position="175"/>
        <end position="198"/>
    </location>
</feature>
<keyword evidence="4 6" id="KW-0472">Membrane</keyword>
<evidence type="ECO:0000313" key="7">
    <source>
        <dbReference type="EMBL" id="KAK7008085.1"/>
    </source>
</evidence>
<accession>A0AAW0AHD0</accession>
<evidence type="ECO:0000256" key="4">
    <source>
        <dbReference type="ARBA" id="ARBA00023136"/>
    </source>
</evidence>
<evidence type="ECO:0000256" key="6">
    <source>
        <dbReference type="SAM" id="Phobius"/>
    </source>
</evidence>
<keyword evidence="3 6" id="KW-1133">Transmembrane helix</keyword>